<accession>A0A545V791</accession>
<sequence>MPSNKRNNPCLGKRLATQQSGKPSIQKWIIYSAKTGGGDGRQGAASPPTVERPTYFCRWTGSARKEALERLQAAVVRNCLANTLDAKLLTSVTQHNTVRAMMRNAAYFNLTLDLLREEILSPFNLAGPAILDLATLPPSLRPTALQRQIVHHPWIDLCPVASLRDAMLLSAGLYDEDELCHDLFAGSASDSEQQVGMVVWGDSWDPSAYEMSRAIICKWRWLFAGCSDLLQSTNHWRLKRNEELIGSSPADDAL</sequence>
<reference evidence="2 3" key="1">
    <citation type="journal article" date="2019" name="Appl. Microbiol. Biotechnol.">
        <title>Genome sequence of Isaria javanica and comparative genome analysis insights into family S53 peptidase evolution in fungal entomopathogens.</title>
        <authorList>
            <person name="Lin R."/>
            <person name="Zhang X."/>
            <person name="Xin B."/>
            <person name="Zou M."/>
            <person name="Gao Y."/>
            <person name="Qin F."/>
            <person name="Hu Q."/>
            <person name="Xie B."/>
            <person name="Cheng X."/>
        </authorList>
    </citation>
    <scope>NUCLEOTIDE SEQUENCE [LARGE SCALE GENOMIC DNA]</scope>
    <source>
        <strain evidence="2 3">IJ1G</strain>
    </source>
</reference>
<feature type="region of interest" description="Disordered" evidence="1">
    <location>
        <begin position="1"/>
        <end position="23"/>
    </location>
</feature>
<dbReference type="Pfam" id="PF11905">
    <property type="entry name" value="DUF3425"/>
    <property type="match status" value="1"/>
</dbReference>
<evidence type="ECO:0000313" key="3">
    <source>
        <dbReference type="Proteomes" id="UP000315783"/>
    </source>
</evidence>
<dbReference type="GO" id="GO:0016787">
    <property type="term" value="F:hydrolase activity"/>
    <property type="evidence" value="ECO:0007669"/>
    <property type="project" value="UniProtKB-KW"/>
</dbReference>
<dbReference type="OrthoDB" id="2245989at2759"/>
<evidence type="ECO:0000313" key="2">
    <source>
        <dbReference type="EMBL" id="TQV97574.1"/>
    </source>
</evidence>
<comment type="caution">
    <text evidence="2">The sequence shown here is derived from an EMBL/GenBank/DDBJ whole genome shotgun (WGS) entry which is preliminary data.</text>
</comment>
<proteinExistence type="predicted"/>
<dbReference type="STRING" id="43265.A0A545V791"/>
<dbReference type="InterPro" id="IPR021833">
    <property type="entry name" value="DUF3425"/>
</dbReference>
<dbReference type="PANTHER" id="PTHR38116:SF5">
    <property type="entry name" value="BZIP DOMAIN-CONTAINING PROTEIN"/>
    <property type="match status" value="1"/>
</dbReference>
<dbReference type="Proteomes" id="UP000315783">
    <property type="component" value="Unassembled WGS sequence"/>
</dbReference>
<dbReference type="AlphaFoldDB" id="A0A545V791"/>
<organism evidence="2 3">
    <name type="scientific">Cordyceps javanica</name>
    <dbReference type="NCBI Taxonomy" id="43265"/>
    <lineage>
        <taxon>Eukaryota</taxon>
        <taxon>Fungi</taxon>
        <taxon>Dikarya</taxon>
        <taxon>Ascomycota</taxon>
        <taxon>Pezizomycotina</taxon>
        <taxon>Sordariomycetes</taxon>
        <taxon>Hypocreomycetidae</taxon>
        <taxon>Hypocreales</taxon>
        <taxon>Cordycipitaceae</taxon>
        <taxon>Cordyceps</taxon>
    </lineage>
</organism>
<dbReference type="EMBL" id="SPUK01000004">
    <property type="protein sequence ID" value="TQV97574.1"/>
    <property type="molecule type" value="Genomic_DNA"/>
</dbReference>
<protein>
    <submittedName>
        <fullName evidence="2">Abhydrolase domain-containing protein</fullName>
    </submittedName>
</protein>
<name>A0A545V791_9HYPO</name>
<keyword evidence="3" id="KW-1185">Reference proteome</keyword>
<dbReference type="PANTHER" id="PTHR38116">
    <property type="entry name" value="CHROMOSOME 7, WHOLE GENOME SHOTGUN SEQUENCE"/>
    <property type="match status" value="1"/>
</dbReference>
<evidence type="ECO:0000256" key="1">
    <source>
        <dbReference type="SAM" id="MobiDB-lite"/>
    </source>
</evidence>
<keyword evidence="2" id="KW-0378">Hydrolase</keyword>
<gene>
    <name evidence="2" type="ORF">IF1G_03317</name>
</gene>